<dbReference type="EMBL" id="CM029048">
    <property type="protein sequence ID" value="KAG2576203.1"/>
    <property type="molecule type" value="Genomic_DNA"/>
</dbReference>
<dbReference type="Proteomes" id="UP000823388">
    <property type="component" value="Chromosome 6N"/>
</dbReference>
<gene>
    <name evidence="1" type="ORF">PVAP13_6NG013900</name>
    <name evidence="2" type="ORF">PVAP13_6NG014131</name>
</gene>
<keyword evidence="3" id="KW-1185">Reference proteome</keyword>
<name>A0A8T0QSW4_PANVG</name>
<evidence type="ECO:0000313" key="2">
    <source>
        <dbReference type="EMBL" id="KAG2576204.1"/>
    </source>
</evidence>
<dbReference type="AlphaFoldDB" id="A0A8T0QSW4"/>
<dbReference type="EMBL" id="CM029048">
    <property type="protein sequence ID" value="KAG2576204.1"/>
    <property type="molecule type" value="Genomic_DNA"/>
</dbReference>
<sequence>MGAGDRHLMKRKLQLQGMSASDGMLLKKTRISEEEGYGILEASKEAVAAVRLMRFKHIPGGLDIWMDHWLEMKAKMAAEEEEAIKNKKRKRVVKRRVPKALIDHMVAWPFGSANILTPVQLAKRSLERRRYYALSSFIEAKLRAYQQALIRQYNALGYAEDEIEVTDSEEEEED</sequence>
<dbReference type="PANTHER" id="PTHR36138">
    <property type="entry name" value="EXPRESSED PROTEIN-RELATED"/>
    <property type="match status" value="1"/>
</dbReference>
<accession>A0A8T0QSW4</accession>
<dbReference type="PANTHER" id="PTHR36138:SF9">
    <property type="match status" value="1"/>
</dbReference>
<reference evidence="2" key="1">
    <citation type="submission" date="2020-05" db="EMBL/GenBank/DDBJ databases">
        <title>WGS assembly of Panicum virgatum.</title>
        <authorList>
            <person name="Lovell J.T."/>
            <person name="Jenkins J."/>
            <person name="Shu S."/>
            <person name="Juenger T.E."/>
            <person name="Schmutz J."/>
        </authorList>
    </citation>
    <scope>NUCLEOTIDE SEQUENCE</scope>
    <source>
        <strain evidence="2">AP13</strain>
    </source>
</reference>
<organism evidence="2 3">
    <name type="scientific">Panicum virgatum</name>
    <name type="common">Blackwell switchgrass</name>
    <dbReference type="NCBI Taxonomy" id="38727"/>
    <lineage>
        <taxon>Eukaryota</taxon>
        <taxon>Viridiplantae</taxon>
        <taxon>Streptophyta</taxon>
        <taxon>Embryophyta</taxon>
        <taxon>Tracheophyta</taxon>
        <taxon>Spermatophyta</taxon>
        <taxon>Magnoliopsida</taxon>
        <taxon>Liliopsida</taxon>
        <taxon>Poales</taxon>
        <taxon>Poaceae</taxon>
        <taxon>PACMAD clade</taxon>
        <taxon>Panicoideae</taxon>
        <taxon>Panicodae</taxon>
        <taxon>Paniceae</taxon>
        <taxon>Panicinae</taxon>
        <taxon>Panicum</taxon>
        <taxon>Panicum sect. Hiantes</taxon>
    </lineage>
</organism>
<proteinExistence type="predicted"/>
<protein>
    <submittedName>
        <fullName evidence="2">Uncharacterized protein</fullName>
    </submittedName>
</protein>
<dbReference type="EMBL" id="CM029048">
    <property type="protein sequence ID" value="KAG2576201.1"/>
    <property type="molecule type" value="Genomic_DNA"/>
</dbReference>
<evidence type="ECO:0000313" key="1">
    <source>
        <dbReference type="EMBL" id="KAG2576201.1"/>
    </source>
</evidence>
<evidence type="ECO:0000313" key="3">
    <source>
        <dbReference type="Proteomes" id="UP000823388"/>
    </source>
</evidence>
<comment type="caution">
    <text evidence="2">The sequence shown here is derived from an EMBL/GenBank/DDBJ whole genome shotgun (WGS) entry which is preliminary data.</text>
</comment>